<evidence type="ECO:0000259" key="3">
    <source>
        <dbReference type="SMART" id="SM00093"/>
    </source>
</evidence>
<dbReference type="InterPro" id="IPR023795">
    <property type="entry name" value="Serpin_CS"/>
</dbReference>
<dbReference type="GO" id="GO:0005615">
    <property type="term" value="C:extracellular space"/>
    <property type="evidence" value="ECO:0007669"/>
    <property type="project" value="InterPro"/>
</dbReference>
<dbReference type="Gene3D" id="3.30.497.10">
    <property type="entry name" value="Antithrombin, subunit I, domain 2"/>
    <property type="match status" value="1"/>
</dbReference>
<comment type="caution">
    <text evidence="4">The sequence shown here is derived from an EMBL/GenBank/DDBJ whole genome shotgun (WGS) entry which is preliminary data.</text>
</comment>
<organism evidence="4 5">
    <name type="scientific">Paenibacillus oceani</name>
    <dbReference type="NCBI Taxonomy" id="2772510"/>
    <lineage>
        <taxon>Bacteria</taxon>
        <taxon>Bacillati</taxon>
        <taxon>Bacillota</taxon>
        <taxon>Bacilli</taxon>
        <taxon>Bacillales</taxon>
        <taxon>Paenibacillaceae</taxon>
        <taxon>Paenibacillus</taxon>
    </lineage>
</organism>
<dbReference type="PANTHER" id="PTHR11461:SF211">
    <property type="entry name" value="GH10112P-RELATED"/>
    <property type="match status" value="1"/>
</dbReference>
<dbReference type="Proteomes" id="UP000639396">
    <property type="component" value="Unassembled WGS sequence"/>
</dbReference>
<dbReference type="AlphaFoldDB" id="A0A927C6V5"/>
<gene>
    <name evidence="4" type="ORF">IDH45_08175</name>
</gene>
<dbReference type="InterPro" id="IPR042185">
    <property type="entry name" value="Serpin_sf_2"/>
</dbReference>
<dbReference type="Pfam" id="PF00079">
    <property type="entry name" value="Serpin"/>
    <property type="match status" value="1"/>
</dbReference>
<dbReference type="InterPro" id="IPR042178">
    <property type="entry name" value="Serpin_sf_1"/>
</dbReference>
<dbReference type="CDD" id="cd19588">
    <property type="entry name" value="serpin_miropin-like"/>
    <property type="match status" value="1"/>
</dbReference>
<keyword evidence="5" id="KW-1185">Reference proteome</keyword>
<name>A0A927C6V5_9BACL</name>
<dbReference type="PROSITE" id="PS00284">
    <property type="entry name" value="SERPIN"/>
    <property type="match status" value="1"/>
</dbReference>
<feature type="chain" id="PRO_5038504321" evidence="2">
    <location>
        <begin position="24"/>
        <end position="412"/>
    </location>
</feature>
<feature type="signal peptide" evidence="2">
    <location>
        <begin position="1"/>
        <end position="23"/>
    </location>
</feature>
<dbReference type="RefSeq" id="WP_190926393.1">
    <property type="nucleotide sequence ID" value="NZ_JACXJA010000007.1"/>
</dbReference>
<dbReference type="PANTHER" id="PTHR11461">
    <property type="entry name" value="SERINE PROTEASE INHIBITOR, SERPIN"/>
    <property type="match status" value="1"/>
</dbReference>
<dbReference type="SUPFAM" id="SSF56574">
    <property type="entry name" value="Serpins"/>
    <property type="match status" value="1"/>
</dbReference>
<evidence type="ECO:0000313" key="4">
    <source>
        <dbReference type="EMBL" id="MBD2861954.1"/>
    </source>
</evidence>
<evidence type="ECO:0000256" key="2">
    <source>
        <dbReference type="SAM" id="SignalP"/>
    </source>
</evidence>
<feature type="domain" description="Serpin" evidence="3">
    <location>
        <begin position="55"/>
        <end position="412"/>
    </location>
</feature>
<dbReference type="PROSITE" id="PS51257">
    <property type="entry name" value="PROKAR_LIPOPROTEIN"/>
    <property type="match status" value="1"/>
</dbReference>
<dbReference type="InterPro" id="IPR000215">
    <property type="entry name" value="Serpin_fam"/>
</dbReference>
<evidence type="ECO:0000313" key="5">
    <source>
        <dbReference type="Proteomes" id="UP000639396"/>
    </source>
</evidence>
<accession>A0A927C6V5</accession>
<dbReference type="InterPro" id="IPR023796">
    <property type="entry name" value="Serpin_dom"/>
</dbReference>
<sequence length="412" mass="44774">MKMNQRTAAAGALLLLLTACAGAGPSGPKWSADERKAAAAAIDPRIAEASRSFGLKLHQQMSDAGKGENVVISPASVSAALALAYTGSSGETAKEIAAALGWDGMSENELNEANRRMTELLTASGGGVKLTIANSVWTAAHTVFHKPYLQTVKDYYQAEVRSADFASPKTTDVINSWVSKRTEGKIRKLLEERLPADSAAVLLNAVYFNASWTDPFKKGDTQDDNFTLPDGAVKKVPMMRQTRTYAYSEHEAWQAVKLPYGDGRMNMLLVLPKETSSLDELNRQLWSDCLPCRQTFEPVRVDLRLPKFKVEYTAQLKDALTGIGMSLAFDPGRADFRKMADVHPLYISGVTHKTYLDVNEEGTEAAAATGAMMAGSAPPSKPVDMVVNRPFFFAIEDSHTGSWLFLGTITNP</sequence>
<dbReference type="SMART" id="SM00093">
    <property type="entry name" value="SERPIN"/>
    <property type="match status" value="1"/>
</dbReference>
<dbReference type="InterPro" id="IPR036186">
    <property type="entry name" value="Serpin_sf"/>
</dbReference>
<protein>
    <submittedName>
        <fullName evidence="4">Serpin family protein</fullName>
    </submittedName>
</protein>
<dbReference type="Gene3D" id="2.30.39.10">
    <property type="entry name" value="Alpha-1-antitrypsin, domain 1"/>
    <property type="match status" value="1"/>
</dbReference>
<reference evidence="4" key="1">
    <citation type="submission" date="2020-09" db="EMBL/GenBank/DDBJ databases">
        <title>A novel bacterium of genus Paenibacillus, isolated from South China Sea.</title>
        <authorList>
            <person name="Huang H."/>
            <person name="Mo K."/>
            <person name="Hu Y."/>
        </authorList>
    </citation>
    <scope>NUCLEOTIDE SEQUENCE</scope>
    <source>
        <strain evidence="4">IB182363</strain>
    </source>
</reference>
<proteinExistence type="inferred from homology"/>
<dbReference type="GO" id="GO:0004867">
    <property type="term" value="F:serine-type endopeptidase inhibitor activity"/>
    <property type="evidence" value="ECO:0007669"/>
    <property type="project" value="InterPro"/>
</dbReference>
<comment type="similarity">
    <text evidence="1">Belongs to the serpin family.</text>
</comment>
<evidence type="ECO:0000256" key="1">
    <source>
        <dbReference type="RuleBase" id="RU000411"/>
    </source>
</evidence>
<keyword evidence="2" id="KW-0732">Signal</keyword>
<dbReference type="EMBL" id="JACXJA010000007">
    <property type="protein sequence ID" value="MBD2861954.1"/>
    <property type="molecule type" value="Genomic_DNA"/>
</dbReference>